<dbReference type="SUPFAM" id="SSF55120">
    <property type="entry name" value="Pseudouridine synthase"/>
    <property type="match status" value="1"/>
</dbReference>
<comment type="catalytic activity">
    <reaction evidence="4 5">
        <text>uridine(38/39/40) in tRNA = pseudouridine(38/39/40) in tRNA</text>
        <dbReference type="Rhea" id="RHEA:22376"/>
        <dbReference type="Rhea" id="RHEA-COMP:10085"/>
        <dbReference type="Rhea" id="RHEA-COMP:10087"/>
        <dbReference type="ChEBI" id="CHEBI:65314"/>
        <dbReference type="ChEBI" id="CHEBI:65315"/>
        <dbReference type="EC" id="5.4.99.12"/>
    </reaction>
</comment>
<comment type="caution">
    <text evidence="8">The sequence shown here is derived from an EMBL/GenBank/DDBJ whole genome shotgun (WGS) entry which is preliminary data.</text>
</comment>
<keyword evidence="9" id="KW-1185">Reference proteome</keyword>
<feature type="compositionally biased region" description="Polar residues" evidence="6">
    <location>
        <begin position="285"/>
        <end position="300"/>
    </location>
</feature>
<evidence type="ECO:0000313" key="8">
    <source>
        <dbReference type="EMBL" id="MEP0863020.1"/>
    </source>
</evidence>
<gene>
    <name evidence="4 8" type="primary">truA</name>
    <name evidence="8" type="ORF">NDI37_00855</name>
</gene>
<dbReference type="InterPro" id="IPR001406">
    <property type="entry name" value="PsdUridine_synth_TruA"/>
</dbReference>
<dbReference type="HAMAP" id="MF_00171">
    <property type="entry name" value="TruA"/>
    <property type="match status" value="1"/>
</dbReference>
<dbReference type="NCBIfam" id="TIGR00071">
    <property type="entry name" value="hisT_truA"/>
    <property type="match status" value="1"/>
</dbReference>
<feature type="region of interest" description="Disordered" evidence="6">
    <location>
        <begin position="285"/>
        <end position="310"/>
    </location>
</feature>
<dbReference type="InterPro" id="IPR020097">
    <property type="entry name" value="PsdUridine_synth_TruA_a/b_dom"/>
</dbReference>
<dbReference type="EC" id="5.4.99.12" evidence="4"/>
<feature type="active site" description="Nucleophile" evidence="4">
    <location>
        <position position="61"/>
    </location>
</feature>
<comment type="caution">
    <text evidence="4">Lacks conserved residue(s) required for the propagation of feature annotation.</text>
</comment>
<evidence type="ECO:0000256" key="4">
    <source>
        <dbReference type="HAMAP-Rule" id="MF_00171"/>
    </source>
</evidence>
<evidence type="ECO:0000256" key="1">
    <source>
        <dbReference type="ARBA" id="ARBA00009375"/>
    </source>
</evidence>
<feature type="domain" description="Pseudouridine synthase I TruA alpha/beta" evidence="7">
    <location>
        <begin position="17"/>
        <end position="112"/>
    </location>
</feature>
<dbReference type="Pfam" id="PF01416">
    <property type="entry name" value="PseudoU_synth_1"/>
    <property type="match status" value="2"/>
</dbReference>
<comment type="subunit">
    <text evidence="4">Homodimer.</text>
</comment>
<dbReference type="InterPro" id="IPR020094">
    <property type="entry name" value="TruA/RsuA/RluB/E/F_N"/>
</dbReference>
<evidence type="ECO:0000313" key="9">
    <source>
        <dbReference type="Proteomes" id="UP001442494"/>
    </source>
</evidence>
<dbReference type="PANTHER" id="PTHR11142:SF0">
    <property type="entry name" value="TRNA PSEUDOURIDINE SYNTHASE-LIKE 1"/>
    <property type="match status" value="1"/>
</dbReference>
<dbReference type="Gene3D" id="3.30.70.580">
    <property type="entry name" value="Pseudouridine synthase I, catalytic domain, N-terminal subdomain"/>
    <property type="match status" value="1"/>
</dbReference>
<dbReference type="CDD" id="cd02570">
    <property type="entry name" value="PseudoU_synth_EcTruA"/>
    <property type="match status" value="1"/>
</dbReference>
<dbReference type="RefSeq" id="WP_190424387.1">
    <property type="nucleotide sequence ID" value="NZ_JAMPKK010000001.1"/>
</dbReference>
<proteinExistence type="inferred from homology"/>
<evidence type="ECO:0000256" key="5">
    <source>
        <dbReference type="RuleBase" id="RU003792"/>
    </source>
</evidence>
<feature type="binding site" evidence="4">
    <location>
        <position position="119"/>
    </location>
    <ligand>
        <name>substrate</name>
    </ligand>
</feature>
<dbReference type="Proteomes" id="UP001442494">
    <property type="component" value="Unassembled WGS sequence"/>
</dbReference>
<name>A0ABV0JHV2_9CYAN</name>
<evidence type="ECO:0000259" key="7">
    <source>
        <dbReference type="Pfam" id="PF01416"/>
    </source>
</evidence>
<organism evidence="8 9">
    <name type="scientific">Funiculus sociatus GB2-A5</name>
    <dbReference type="NCBI Taxonomy" id="2933946"/>
    <lineage>
        <taxon>Bacteria</taxon>
        <taxon>Bacillati</taxon>
        <taxon>Cyanobacteriota</taxon>
        <taxon>Cyanophyceae</taxon>
        <taxon>Coleofasciculales</taxon>
        <taxon>Coleofasciculaceae</taxon>
        <taxon>Funiculus</taxon>
    </lineage>
</organism>
<sequence length="310" mass="35342">MHKGQETTDKQRVALVIQYLGTHFHGWQRQANGRTVQEEIETVLSRVQGRKVTLYGAGRTDSGVHAAAQVAHFEAVGSIPPEKWAGVLNSQLPKDILIRASAAVDDNWHSRFSASWRRYRYTIYTDRKPNLFVQPFSWHYYYAPLDESLIQAALNPLIGNHHLAAFMRAHSARSHSWVDVQEAQCHREGSFIYIEIQANGFLYGMVRLLVGLLVQVGRGERSPENFTDLWVNERRHEVKYSAPAKGLCLLRVGYPDIPFPPEIWFDTQPKFAFCPSSVVFPLPRQGQSPSLQDGQRTKTCGNHRLYKTDN</sequence>
<evidence type="ECO:0000256" key="6">
    <source>
        <dbReference type="SAM" id="MobiDB-lite"/>
    </source>
</evidence>
<feature type="domain" description="Pseudouridine synthase I TruA alpha/beta" evidence="7">
    <location>
        <begin position="155"/>
        <end position="255"/>
    </location>
</feature>
<accession>A0ABV0JHV2</accession>
<keyword evidence="3 4" id="KW-0413">Isomerase</keyword>
<keyword evidence="2 4" id="KW-0819">tRNA processing</keyword>
<evidence type="ECO:0000256" key="2">
    <source>
        <dbReference type="ARBA" id="ARBA00022694"/>
    </source>
</evidence>
<reference evidence="8 9" key="1">
    <citation type="submission" date="2022-04" db="EMBL/GenBank/DDBJ databases">
        <title>Positive selection, recombination, and allopatry shape intraspecific diversity of widespread and dominant cyanobacteria.</title>
        <authorList>
            <person name="Wei J."/>
            <person name="Shu W."/>
            <person name="Hu C."/>
        </authorList>
    </citation>
    <scope>NUCLEOTIDE SEQUENCE [LARGE SCALE GENOMIC DNA]</scope>
    <source>
        <strain evidence="8 9">GB2-A5</strain>
    </source>
</reference>
<dbReference type="InterPro" id="IPR020103">
    <property type="entry name" value="PsdUridine_synth_cat_dom_sf"/>
</dbReference>
<dbReference type="InterPro" id="IPR020095">
    <property type="entry name" value="PsdUridine_synth_TruA_C"/>
</dbReference>
<dbReference type="PANTHER" id="PTHR11142">
    <property type="entry name" value="PSEUDOURIDYLATE SYNTHASE"/>
    <property type="match status" value="1"/>
</dbReference>
<comment type="similarity">
    <text evidence="1 4 5">Belongs to the tRNA pseudouridine synthase TruA family.</text>
</comment>
<dbReference type="EMBL" id="JAMPKK010000001">
    <property type="protein sequence ID" value="MEP0863020.1"/>
    <property type="molecule type" value="Genomic_DNA"/>
</dbReference>
<dbReference type="GO" id="GO:0160147">
    <property type="term" value="F:tRNA pseudouridine(38-40) synthase activity"/>
    <property type="evidence" value="ECO:0007669"/>
    <property type="project" value="UniProtKB-EC"/>
</dbReference>
<dbReference type="Gene3D" id="3.30.70.660">
    <property type="entry name" value="Pseudouridine synthase I, catalytic domain, C-terminal subdomain"/>
    <property type="match status" value="1"/>
</dbReference>
<comment type="function">
    <text evidence="4">Formation of pseudouridine at positions 38, 39 and 40 in the anticodon stem and loop of transfer RNAs.</text>
</comment>
<evidence type="ECO:0000256" key="3">
    <source>
        <dbReference type="ARBA" id="ARBA00023235"/>
    </source>
</evidence>
<protein>
    <recommendedName>
        <fullName evidence="4">tRNA pseudouridine synthase A</fullName>
        <ecNumber evidence="4">5.4.99.12</ecNumber>
    </recommendedName>
    <alternativeName>
        <fullName evidence="4">tRNA pseudouridine(38-40) synthase</fullName>
    </alternativeName>
    <alternativeName>
        <fullName evidence="4">tRNA pseudouridylate synthase I</fullName>
    </alternativeName>
    <alternativeName>
        <fullName evidence="4">tRNA-uridine isomerase I</fullName>
    </alternativeName>
</protein>